<dbReference type="GO" id="GO:0008270">
    <property type="term" value="F:zinc ion binding"/>
    <property type="evidence" value="ECO:0007669"/>
    <property type="project" value="UniProtKB-UniRule"/>
</dbReference>
<feature type="binding site" evidence="7">
    <location>
        <position position="122"/>
    </location>
    <ligand>
        <name>Zn(2+)</name>
        <dbReference type="ChEBI" id="CHEBI:29105"/>
        <note>catalytic</note>
    </ligand>
</feature>
<evidence type="ECO:0000313" key="9">
    <source>
        <dbReference type="Proteomes" id="UP000177507"/>
    </source>
</evidence>
<evidence type="ECO:0000256" key="7">
    <source>
        <dbReference type="HAMAP-Rule" id="MF_00009"/>
    </source>
</evidence>
<dbReference type="PANTHER" id="PTHR46986">
    <property type="entry name" value="ENDORIBONUCLEASE YBEY, CHLOROPLASTIC"/>
    <property type="match status" value="1"/>
</dbReference>
<dbReference type="STRING" id="1802668.A2831_00815"/>
<keyword evidence="6 7" id="KW-0862">Zinc</keyword>
<keyword evidence="5 7" id="KW-0378">Hydrolase</keyword>
<dbReference type="Pfam" id="PF02130">
    <property type="entry name" value="YbeY"/>
    <property type="match status" value="1"/>
</dbReference>
<feature type="binding site" evidence="7">
    <location>
        <position position="118"/>
    </location>
    <ligand>
        <name>Zn(2+)</name>
        <dbReference type="ChEBI" id="CHEBI:29105"/>
        <note>catalytic</note>
    </ligand>
</feature>
<gene>
    <name evidence="7" type="primary">ybeY</name>
    <name evidence="8" type="ORF">A2831_00815</name>
</gene>
<comment type="similarity">
    <text evidence="1 7">Belongs to the endoribonuclease YbeY family.</text>
</comment>
<comment type="subcellular location">
    <subcellularLocation>
        <location evidence="7">Cytoplasm</location>
    </subcellularLocation>
</comment>
<dbReference type="AlphaFoldDB" id="A0A1F8EUJ4"/>
<sequence length="151" mass="16739">MLDLTFNNLTADKKYGIGFFKKTIGAAIKEAGLRSAGVELSINLVGEGRIRSLNKKYRGKNKTTDVLSFPLQEKLDAKALKGGILSLGDIFLSLPVAKKYAARQGVGLDYEVSFLTVHGFLHLLGYDHEKSSLEKQKMFSLQDKILNKLDF</sequence>
<dbReference type="NCBIfam" id="TIGR00043">
    <property type="entry name" value="rRNA maturation RNase YbeY"/>
    <property type="match status" value="1"/>
</dbReference>
<dbReference type="GO" id="GO:0004521">
    <property type="term" value="F:RNA endonuclease activity"/>
    <property type="evidence" value="ECO:0007669"/>
    <property type="project" value="UniProtKB-UniRule"/>
</dbReference>
<dbReference type="InterPro" id="IPR002036">
    <property type="entry name" value="YbeY"/>
</dbReference>
<accession>A0A1F8EUJ4</accession>
<dbReference type="SUPFAM" id="SSF55486">
    <property type="entry name" value="Metalloproteases ('zincins'), catalytic domain"/>
    <property type="match status" value="1"/>
</dbReference>
<protein>
    <recommendedName>
        <fullName evidence="7">Endoribonuclease YbeY</fullName>
        <ecNumber evidence="7">3.1.-.-</ecNumber>
    </recommendedName>
</protein>
<feature type="binding site" evidence="7">
    <location>
        <position position="128"/>
    </location>
    <ligand>
        <name>Zn(2+)</name>
        <dbReference type="ChEBI" id="CHEBI:29105"/>
        <note>catalytic</note>
    </ligand>
</feature>
<dbReference type="GO" id="GO:0004222">
    <property type="term" value="F:metalloendopeptidase activity"/>
    <property type="evidence" value="ECO:0007669"/>
    <property type="project" value="InterPro"/>
</dbReference>
<evidence type="ECO:0000256" key="5">
    <source>
        <dbReference type="ARBA" id="ARBA00022801"/>
    </source>
</evidence>
<comment type="caution">
    <text evidence="8">The sequence shown here is derived from an EMBL/GenBank/DDBJ whole genome shotgun (WGS) entry which is preliminary data.</text>
</comment>
<keyword evidence="7" id="KW-0698">rRNA processing</keyword>
<dbReference type="Gene3D" id="3.40.390.30">
    <property type="entry name" value="Metalloproteases ('zincins'), catalytic domain"/>
    <property type="match status" value="1"/>
</dbReference>
<dbReference type="EMBL" id="MGJI01000019">
    <property type="protein sequence ID" value="OGN04547.1"/>
    <property type="molecule type" value="Genomic_DNA"/>
</dbReference>
<evidence type="ECO:0000256" key="1">
    <source>
        <dbReference type="ARBA" id="ARBA00010875"/>
    </source>
</evidence>
<dbReference type="PROSITE" id="PS01306">
    <property type="entry name" value="UPF0054"/>
    <property type="match status" value="1"/>
</dbReference>
<comment type="cofactor">
    <cofactor evidence="7">
        <name>Zn(2+)</name>
        <dbReference type="ChEBI" id="CHEBI:29105"/>
    </cofactor>
    <text evidence="7">Binds 1 zinc ion.</text>
</comment>
<name>A0A1F8EUJ4_9BACT</name>
<comment type="function">
    <text evidence="7">Single strand-specific metallo-endoribonuclease involved in late-stage 70S ribosome quality control and in maturation of the 3' terminus of the 16S rRNA.</text>
</comment>
<keyword evidence="2 7" id="KW-0540">Nuclease</keyword>
<dbReference type="GO" id="GO:0005737">
    <property type="term" value="C:cytoplasm"/>
    <property type="evidence" value="ECO:0007669"/>
    <property type="project" value="UniProtKB-SubCell"/>
</dbReference>
<proteinExistence type="inferred from homology"/>
<evidence type="ECO:0000256" key="4">
    <source>
        <dbReference type="ARBA" id="ARBA00022759"/>
    </source>
</evidence>
<dbReference type="GO" id="GO:0006364">
    <property type="term" value="P:rRNA processing"/>
    <property type="evidence" value="ECO:0007669"/>
    <property type="project" value="UniProtKB-UniRule"/>
</dbReference>
<dbReference type="InterPro" id="IPR020549">
    <property type="entry name" value="YbeY_CS"/>
</dbReference>
<dbReference type="InterPro" id="IPR023091">
    <property type="entry name" value="MetalPrtase_cat_dom_sf_prd"/>
</dbReference>
<dbReference type="EC" id="3.1.-.-" evidence="7"/>
<dbReference type="Proteomes" id="UP000177507">
    <property type="component" value="Unassembled WGS sequence"/>
</dbReference>
<evidence type="ECO:0000256" key="6">
    <source>
        <dbReference type="ARBA" id="ARBA00022833"/>
    </source>
</evidence>
<keyword evidence="4 7" id="KW-0255">Endonuclease</keyword>
<organism evidence="8 9">
    <name type="scientific">Candidatus Yanofskybacteria bacterium RIFCSPHIGHO2_01_FULL_44_17</name>
    <dbReference type="NCBI Taxonomy" id="1802668"/>
    <lineage>
        <taxon>Bacteria</taxon>
        <taxon>Candidatus Yanofskyibacteriota</taxon>
    </lineage>
</organism>
<keyword evidence="3 7" id="KW-0479">Metal-binding</keyword>
<evidence type="ECO:0000313" key="8">
    <source>
        <dbReference type="EMBL" id="OGN04547.1"/>
    </source>
</evidence>
<dbReference type="PANTHER" id="PTHR46986:SF1">
    <property type="entry name" value="ENDORIBONUCLEASE YBEY, CHLOROPLASTIC"/>
    <property type="match status" value="1"/>
</dbReference>
<keyword evidence="7" id="KW-0690">Ribosome biogenesis</keyword>
<dbReference type="HAMAP" id="MF_00009">
    <property type="entry name" value="Endoribonucl_YbeY"/>
    <property type="match status" value="1"/>
</dbReference>
<evidence type="ECO:0000256" key="2">
    <source>
        <dbReference type="ARBA" id="ARBA00022722"/>
    </source>
</evidence>
<reference evidence="8 9" key="1">
    <citation type="journal article" date="2016" name="Nat. Commun.">
        <title>Thousands of microbial genomes shed light on interconnected biogeochemical processes in an aquifer system.</title>
        <authorList>
            <person name="Anantharaman K."/>
            <person name="Brown C.T."/>
            <person name="Hug L.A."/>
            <person name="Sharon I."/>
            <person name="Castelle C.J."/>
            <person name="Probst A.J."/>
            <person name="Thomas B.C."/>
            <person name="Singh A."/>
            <person name="Wilkins M.J."/>
            <person name="Karaoz U."/>
            <person name="Brodie E.L."/>
            <person name="Williams K.H."/>
            <person name="Hubbard S.S."/>
            <person name="Banfield J.F."/>
        </authorList>
    </citation>
    <scope>NUCLEOTIDE SEQUENCE [LARGE SCALE GENOMIC DNA]</scope>
</reference>
<evidence type="ECO:0000256" key="3">
    <source>
        <dbReference type="ARBA" id="ARBA00022723"/>
    </source>
</evidence>
<keyword evidence="7" id="KW-0963">Cytoplasm</keyword>